<keyword evidence="2" id="KW-1185">Reference proteome</keyword>
<dbReference type="EMBL" id="KN848722">
    <property type="protein sequence ID" value="KIR78192.1"/>
    <property type="molecule type" value="Genomic_DNA"/>
</dbReference>
<evidence type="ECO:0000313" key="2">
    <source>
        <dbReference type="Proteomes" id="UP000054272"/>
    </source>
</evidence>
<name>A0ABR5BRC1_9TREE</name>
<protein>
    <submittedName>
        <fullName evidence="1">Uncharacterized protein</fullName>
    </submittedName>
</protein>
<sequence length="175" mass="19820">MDYQENSNNSGTSTNNLRQRMMDYLIRTEQTTQPEPFTYILHKAPFDAQAYEAEEEVDQHLGYLSDFESASTASPRQSPQSPIIWSDVPSGMTWDNSELERQSAFDYSTAWRNRCDSTEDSIQVPIMTDRGIVYQSAEEECDFLSTSKSLTRFSVGCANPATNGRHESKDSFVGL</sequence>
<reference evidence="1 2" key="1">
    <citation type="submission" date="2015-01" db="EMBL/GenBank/DDBJ databases">
        <title>The Genome Sequence of Cryptococcus gattii EJB2.</title>
        <authorList>
            <consortium name="The Broad Institute Genomics Platform"/>
            <person name="Cuomo C."/>
            <person name="Litvintseva A."/>
            <person name="Chen Y."/>
            <person name="Heitman J."/>
            <person name="Sun S."/>
            <person name="Springer D."/>
            <person name="Dromer F."/>
            <person name="Young S."/>
            <person name="Zeng Q."/>
            <person name="Gargeya S."/>
            <person name="Abouelleil A."/>
            <person name="Alvarado L."/>
            <person name="Chapman S.B."/>
            <person name="Gainer-Dewar J."/>
            <person name="Goldberg J."/>
            <person name="Griggs A."/>
            <person name="Gujja S."/>
            <person name="Hansen M."/>
            <person name="Howarth C."/>
            <person name="Imamovic A."/>
            <person name="Larimer J."/>
            <person name="Murphy C."/>
            <person name="Naylor J."/>
            <person name="Pearson M."/>
            <person name="Priest M."/>
            <person name="Roberts A."/>
            <person name="Saif S."/>
            <person name="Shea T."/>
            <person name="Sykes S."/>
            <person name="Wortman J."/>
            <person name="Nusbaum C."/>
            <person name="Birren B."/>
        </authorList>
    </citation>
    <scope>NUCLEOTIDE SEQUENCE [LARGE SCALE GENOMIC DNA]</scope>
    <source>
        <strain evidence="1 2">EJB2</strain>
    </source>
</reference>
<dbReference type="Proteomes" id="UP000054272">
    <property type="component" value="Unassembled WGS sequence"/>
</dbReference>
<gene>
    <name evidence="1" type="ORF">I306_04811</name>
</gene>
<accession>A0ABR5BRC1</accession>
<proteinExistence type="predicted"/>
<organism evidence="1 2">
    <name type="scientific">Cryptococcus gattii EJB2</name>
    <dbReference type="NCBI Taxonomy" id="1296103"/>
    <lineage>
        <taxon>Eukaryota</taxon>
        <taxon>Fungi</taxon>
        <taxon>Dikarya</taxon>
        <taxon>Basidiomycota</taxon>
        <taxon>Agaricomycotina</taxon>
        <taxon>Tremellomycetes</taxon>
        <taxon>Tremellales</taxon>
        <taxon>Cryptococcaceae</taxon>
        <taxon>Cryptococcus</taxon>
        <taxon>Cryptococcus gattii species complex</taxon>
    </lineage>
</organism>
<evidence type="ECO:0000313" key="1">
    <source>
        <dbReference type="EMBL" id="KIR78192.1"/>
    </source>
</evidence>